<dbReference type="AlphaFoldDB" id="A6DJK6"/>
<organism evidence="1 2">
    <name type="scientific">Lentisphaera araneosa HTCC2155</name>
    <dbReference type="NCBI Taxonomy" id="313628"/>
    <lineage>
        <taxon>Bacteria</taxon>
        <taxon>Pseudomonadati</taxon>
        <taxon>Lentisphaerota</taxon>
        <taxon>Lentisphaeria</taxon>
        <taxon>Lentisphaerales</taxon>
        <taxon>Lentisphaeraceae</taxon>
        <taxon>Lentisphaera</taxon>
    </lineage>
</organism>
<evidence type="ECO:0000313" key="2">
    <source>
        <dbReference type="Proteomes" id="UP000004947"/>
    </source>
</evidence>
<proteinExistence type="predicted"/>
<evidence type="ECO:0000313" key="1">
    <source>
        <dbReference type="EMBL" id="EDM28080.1"/>
    </source>
</evidence>
<dbReference type="EMBL" id="ABCK01000006">
    <property type="protein sequence ID" value="EDM28080.1"/>
    <property type="molecule type" value="Genomic_DNA"/>
</dbReference>
<protein>
    <submittedName>
        <fullName evidence="1">Uncharacterized protein</fullName>
    </submittedName>
</protein>
<gene>
    <name evidence="1" type="ORF">LNTAR_12026</name>
</gene>
<accession>A6DJK6</accession>
<reference evidence="1 2" key="1">
    <citation type="journal article" date="2010" name="J. Bacteriol.">
        <title>Genome sequence of Lentisphaera araneosa HTCC2155T, the type species of the order Lentisphaerales in the phylum Lentisphaerae.</title>
        <authorList>
            <person name="Thrash J.C."/>
            <person name="Cho J.C."/>
            <person name="Vergin K.L."/>
            <person name="Morris R.M."/>
            <person name="Giovannoni S.J."/>
        </authorList>
    </citation>
    <scope>NUCLEOTIDE SEQUENCE [LARGE SCALE GENOMIC DNA]</scope>
    <source>
        <strain evidence="1 2">HTCC2155</strain>
    </source>
</reference>
<name>A6DJK6_9BACT</name>
<keyword evidence="2" id="KW-1185">Reference proteome</keyword>
<comment type="caution">
    <text evidence="1">The sequence shown here is derived from an EMBL/GenBank/DDBJ whole genome shotgun (WGS) entry which is preliminary data.</text>
</comment>
<dbReference type="Proteomes" id="UP000004947">
    <property type="component" value="Unassembled WGS sequence"/>
</dbReference>
<sequence length="62" mass="7222">MKNAYPLPQAFRYLVFRKTLQFIAYASVHQDAGIIPAKIVDVDKNKIWSFFCKSVWVTKSIQ</sequence>